<dbReference type="EMBL" id="JARYMX010000003">
    <property type="protein sequence ID" value="KAJ9555568.1"/>
    <property type="molecule type" value="Genomic_DNA"/>
</dbReference>
<organism evidence="4 5">
    <name type="scientific">Centaurea solstitialis</name>
    <name type="common">yellow star-thistle</name>
    <dbReference type="NCBI Taxonomy" id="347529"/>
    <lineage>
        <taxon>Eukaryota</taxon>
        <taxon>Viridiplantae</taxon>
        <taxon>Streptophyta</taxon>
        <taxon>Embryophyta</taxon>
        <taxon>Tracheophyta</taxon>
        <taxon>Spermatophyta</taxon>
        <taxon>Magnoliopsida</taxon>
        <taxon>eudicotyledons</taxon>
        <taxon>Gunneridae</taxon>
        <taxon>Pentapetalae</taxon>
        <taxon>asterids</taxon>
        <taxon>campanulids</taxon>
        <taxon>Asterales</taxon>
        <taxon>Asteraceae</taxon>
        <taxon>Carduoideae</taxon>
        <taxon>Cardueae</taxon>
        <taxon>Centaureinae</taxon>
        <taxon>Centaurea</taxon>
    </lineage>
</organism>
<evidence type="ECO:0000256" key="2">
    <source>
        <dbReference type="SAM" id="Phobius"/>
    </source>
</evidence>
<name>A0AA38T715_9ASTR</name>
<evidence type="ECO:0000256" key="1">
    <source>
        <dbReference type="PROSITE-ProRule" id="PRU00023"/>
    </source>
</evidence>
<dbReference type="GO" id="GO:0016020">
    <property type="term" value="C:membrane"/>
    <property type="evidence" value="ECO:0007669"/>
    <property type="project" value="TreeGrafter"/>
</dbReference>
<gene>
    <name evidence="4" type="ORF">OSB04_010182</name>
</gene>
<feature type="repeat" description="ANK" evidence="1">
    <location>
        <begin position="83"/>
        <end position="115"/>
    </location>
</feature>
<keyword evidence="2" id="KW-0812">Transmembrane</keyword>
<dbReference type="Proteomes" id="UP001172457">
    <property type="component" value="Chromosome 3"/>
</dbReference>
<proteinExistence type="predicted"/>
<evidence type="ECO:0000313" key="5">
    <source>
        <dbReference type="Proteomes" id="UP001172457"/>
    </source>
</evidence>
<keyword evidence="1" id="KW-0040">ANK repeat</keyword>
<comment type="caution">
    <text evidence="4">The sequence shown here is derived from an EMBL/GenBank/DDBJ whole genome shotgun (WGS) entry which is preliminary data.</text>
</comment>
<protein>
    <recommendedName>
        <fullName evidence="3">PGG domain-containing protein</fullName>
    </recommendedName>
</protein>
<keyword evidence="5" id="KW-1185">Reference proteome</keyword>
<dbReference type="SMART" id="SM00248">
    <property type="entry name" value="ANK"/>
    <property type="match status" value="2"/>
</dbReference>
<feature type="transmembrane region" description="Helical" evidence="2">
    <location>
        <begin position="429"/>
        <end position="448"/>
    </location>
</feature>
<feature type="transmembrane region" description="Helical" evidence="2">
    <location>
        <begin position="364"/>
        <end position="385"/>
    </location>
</feature>
<dbReference type="AlphaFoldDB" id="A0AA38T715"/>
<sequence length="528" mass="58605">MEGYNYIIDDVPIYKAALHDDWDSVEQIFEEDPELMTKQIGYWWETPLIIAVGTNCSHRFVQKLVARIVVAGDADKLFWTDYAGNNPLHYAAKVGNTIDAKLLVEQNQHMTLARNPYGHAPLKLAAWHGKKETLKYLLKVTRDLLPGEEGTSPYTGVAGGDLITLTIVAGFYDVALDIIDLHPNIVLEFDRSKQTALQVLATKPEIFPSGSGLGFWGRFIYSLIHVKSSGGVTDQVNIFSSIFKQFTAGCWGVLRYVVIPPHRLKVVPGAALQMQRELQWFKEVEKLEQPSYRETLNKNGQTPKMVFTDAHKDLLVEAQDWMKTTASSCSLVAALIVTMAFAGAFAVPGGNQDDGKPHFLNNRIFAFFSSSTSVLMFLGILTRYAEDDFLNVLPKRMTIGLVSLFLSLASTMVAFSATLTLILQDKVTWIVAPLVAATSIPLCWFGLLQFPLLVELLYTSYGPSIFHPGEQTIDSLEKLASILPWKQGDASLRLLNVDLDSIQVEEESSLYTEVAGGNLITLTITAEF</sequence>
<feature type="domain" description="PGG" evidence="3">
    <location>
        <begin position="320"/>
        <end position="420"/>
    </location>
</feature>
<evidence type="ECO:0000313" key="4">
    <source>
        <dbReference type="EMBL" id="KAJ9555568.1"/>
    </source>
</evidence>
<evidence type="ECO:0000259" key="3">
    <source>
        <dbReference type="Pfam" id="PF13962"/>
    </source>
</evidence>
<keyword evidence="2" id="KW-0472">Membrane</keyword>
<dbReference type="PROSITE" id="PS50088">
    <property type="entry name" value="ANK_REPEAT"/>
    <property type="match status" value="1"/>
</dbReference>
<dbReference type="InterPro" id="IPR036770">
    <property type="entry name" value="Ankyrin_rpt-contain_sf"/>
</dbReference>
<dbReference type="PANTHER" id="PTHR24177">
    <property type="entry name" value="CASKIN"/>
    <property type="match status" value="1"/>
</dbReference>
<dbReference type="InterPro" id="IPR002110">
    <property type="entry name" value="Ankyrin_rpt"/>
</dbReference>
<feature type="transmembrane region" description="Helical" evidence="2">
    <location>
        <begin position="329"/>
        <end position="349"/>
    </location>
</feature>
<dbReference type="PANTHER" id="PTHR24177:SF304">
    <property type="entry name" value="ANKYRIN REPEAT-CONTAINING DOMAIN, PGG DOMAIN PROTEIN-RELATED"/>
    <property type="match status" value="1"/>
</dbReference>
<dbReference type="SUPFAM" id="SSF48403">
    <property type="entry name" value="Ankyrin repeat"/>
    <property type="match status" value="1"/>
</dbReference>
<dbReference type="InterPro" id="IPR026961">
    <property type="entry name" value="PGG_dom"/>
</dbReference>
<reference evidence="4" key="1">
    <citation type="submission" date="2023-03" db="EMBL/GenBank/DDBJ databases">
        <title>Chromosome-scale reference genome and RAD-based genetic map of yellow starthistle (Centaurea solstitialis) reveal putative structural variation and QTLs associated with invader traits.</title>
        <authorList>
            <person name="Reatini B."/>
            <person name="Cang F.A."/>
            <person name="Jiang Q."/>
            <person name="Mckibben M.T.W."/>
            <person name="Barker M.S."/>
            <person name="Rieseberg L.H."/>
            <person name="Dlugosch K.M."/>
        </authorList>
    </citation>
    <scope>NUCLEOTIDE SEQUENCE</scope>
    <source>
        <strain evidence="4">CAN-66</strain>
        <tissue evidence="4">Leaf</tissue>
    </source>
</reference>
<keyword evidence="2" id="KW-1133">Transmembrane helix</keyword>
<dbReference type="Pfam" id="PF13962">
    <property type="entry name" value="PGG"/>
    <property type="match status" value="1"/>
</dbReference>
<dbReference type="Gene3D" id="1.25.40.20">
    <property type="entry name" value="Ankyrin repeat-containing domain"/>
    <property type="match status" value="1"/>
</dbReference>
<dbReference type="Pfam" id="PF12796">
    <property type="entry name" value="Ank_2"/>
    <property type="match status" value="1"/>
</dbReference>
<accession>A0AA38T715</accession>
<feature type="transmembrane region" description="Helical" evidence="2">
    <location>
        <begin position="397"/>
        <end position="423"/>
    </location>
</feature>